<dbReference type="AlphaFoldDB" id="A0A392VR86"/>
<organism evidence="1 2">
    <name type="scientific">Trifolium medium</name>
    <dbReference type="NCBI Taxonomy" id="97028"/>
    <lineage>
        <taxon>Eukaryota</taxon>
        <taxon>Viridiplantae</taxon>
        <taxon>Streptophyta</taxon>
        <taxon>Embryophyta</taxon>
        <taxon>Tracheophyta</taxon>
        <taxon>Spermatophyta</taxon>
        <taxon>Magnoliopsida</taxon>
        <taxon>eudicotyledons</taxon>
        <taxon>Gunneridae</taxon>
        <taxon>Pentapetalae</taxon>
        <taxon>rosids</taxon>
        <taxon>fabids</taxon>
        <taxon>Fabales</taxon>
        <taxon>Fabaceae</taxon>
        <taxon>Papilionoideae</taxon>
        <taxon>50 kb inversion clade</taxon>
        <taxon>NPAAA clade</taxon>
        <taxon>Hologalegina</taxon>
        <taxon>IRL clade</taxon>
        <taxon>Trifolieae</taxon>
        <taxon>Trifolium</taxon>
    </lineage>
</organism>
<accession>A0A392VR86</accession>
<feature type="non-terminal residue" evidence="1">
    <location>
        <position position="26"/>
    </location>
</feature>
<evidence type="ECO:0000313" key="1">
    <source>
        <dbReference type="EMBL" id="MCI90904.1"/>
    </source>
</evidence>
<comment type="caution">
    <text evidence="1">The sequence shown here is derived from an EMBL/GenBank/DDBJ whole genome shotgun (WGS) entry which is preliminary data.</text>
</comment>
<evidence type="ECO:0000313" key="2">
    <source>
        <dbReference type="Proteomes" id="UP000265520"/>
    </source>
</evidence>
<keyword evidence="2" id="KW-1185">Reference proteome</keyword>
<protein>
    <submittedName>
        <fullName evidence="1">Uncharacterized protein</fullName>
    </submittedName>
</protein>
<name>A0A392VR86_9FABA</name>
<dbReference type="Proteomes" id="UP000265520">
    <property type="component" value="Unassembled WGS sequence"/>
</dbReference>
<sequence>MLHDYCRPWDDDPPGVKIIGFSSLFS</sequence>
<dbReference type="EMBL" id="LXQA011257635">
    <property type="protein sequence ID" value="MCI90904.1"/>
    <property type="molecule type" value="Genomic_DNA"/>
</dbReference>
<reference evidence="1 2" key="1">
    <citation type="journal article" date="2018" name="Front. Plant Sci.">
        <title>Red Clover (Trifolium pratense) and Zigzag Clover (T. medium) - A Picture of Genomic Similarities and Differences.</title>
        <authorList>
            <person name="Dluhosova J."/>
            <person name="Istvanek J."/>
            <person name="Nedelnik J."/>
            <person name="Repkova J."/>
        </authorList>
    </citation>
    <scope>NUCLEOTIDE SEQUENCE [LARGE SCALE GENOMIC DNA]</scope>
    <source>
        <strain evidence="2">cv. 10/8</strain>
        <tissue evidence="1">Leaf</tissue>
    </source>
</reference>
<proteinExistence type="predicted"/>